<dbReference type="EMBL" id="MWWS01000004">
    <property type="protein sequence ID" value="OZG49903.1"/>
    <property type="molecule type" value="Genomic_DNA"/>
</dbReference>
<gene>
    <name evidence="2" type="ORF">BOCO_0420</name>
</gene>
<dbReference type="OrthoDB" id="5524782at2"/>
<name>A0A261ESS0_9BIFI</name>
<dbReference type="Proteomes" id="UP000216004">
    <property type="component" value="Unassembled WGS sequence"/>
</dbReference>
<dbReference type="Pfam" id="PF12728">
    <property type="entry name" value="HTH_17"/>
    <property type="match status" value="1"/>
</dbReference>
<dbReference type="InterPro" id="IPR010093">
    <property type="entry name" value="SinI_DNA-bd"/>
</dbReference>
<evidence type="ECO:0000313" key="3">
    <source>
        <dbReference type="Proteomes" id="UP000216004"/>
    </source>
</evidence>
<dbReference type="NCBIfam" id="TIGR01764">
    <property type="entry name" value="excise"/>
    <property type="match status" value="1"/>
</dbReference>
<accession>A0A261ESS0</accession>
<evidence type="ECO:0000313" key="2">
    <source>
        <dbReference type="EMBL" id="OZG49903.1"/>
    </source>
</evidence>
<feature type="domain" description="Helix-turn-helix" evidence="1">
    <location>
        <begin position="17"/>
        <end position="66"/>
    </location>
</feature>
<dbReference type="GO" id="GO:0003677">
    <property type="term" value="F:DNA binding"/>
    <property type="evidence" value="ECO:0007669"/>
    <property type="project" value="InterPro"/>
</dbReference>
<dbReference type="SUPFAM" id="SSF46955">
    <property type="entry name" value="Putative DNA-binding domain"/>
    <property type="match status" value="1"/>
</dbReference>
<proteinExistence type="predicted"/>
<dbReference type="InterPro" id="IPR009061">
    <property type="entry name" value="DNA-bd_dom_put_sf"/>
</dbReference>
<dbReference type="RefSeq" id="WP_094722463.1">
    <property type="nucleotide sequence ID" value="NZ_MWWS01000004.1"/>
</dbReference>
<dbReference type="AlphaFoldDB" id="A0A261ESS0"/>
<reference evidence="2 3" key="1">
    <citation type="journal article" date="2017" name="BMC Genomics">
        <title>Comparative genomic and phylogenomic analyses of the Bifidobacteriaceae family.</title>
        <authorList>
            <person name="Lugli G.A."/>
            <person name="Milani C."/>
            <person name="Turroni F."/>
            <person name="Duranti S."/>
            <person name="Mancabelli L."/>
            <person name="Mangifesta M."/>
            <person name="Ferrario C."/>
            <person name="Modesto M."/>
            <person name="Mattarelli P."/>
            <person name="Jiri K."/>
            <person name="van Sinderen D."/>
            <person name="Ventura M."/>
        </authorList>
    </citation>
    <scope>NUCLEOTIDE SEQUENCE [LARGE SCALE GENOMIC DNA]</scope>
    <source>
        <strain evidence="2 3">DSM 22924</strain>
    </source>
</reference>
<comment type="caution">
    <text evidence="2">The sequence shown here is derived from an EMBL/GenBank/DDBJ whole genome shotgun (WGS) entry which is preliminary data.</text>
</comment>
<evidence type="ECO:0000259" key="1">
    <source>
        <dbReference type="Pfam" id="PF12728"/>
    </source>
</evidence>
<sequence length="73" mass="8600">MDTKNTNNTNGIETSELLTPQEVASLLAIPISTLARWRQEQREIAYIRFGKYVRYRREDVNSYITDHTVEPRE</sequence>
<dbReference type="InterPro" id="IPR041657">
    <property type="entry name" value="HTH_17"/>
</dbReference>
<keyword evidence="3" id="KW-1185">Reference proteome</keyword>
<organism evidence="2 3">
    <name type="scientific">Bombiscardovia coagulans</name>
    <dbReference type="NCBI Taxonomy" id="686666"/>
    <lineage>
        <taxon>Bacteria</taxon>
        <taxon>Bacillati</taxon>
        <taxon>Actinomycetota</taxon>
        <taxon>Actinomycetes</taxon>
        <taxon>Bifidobacteriales</taxon>
        <taxon>Bifidobacteriaceae</taxon>
        <taxon>Bombiscardovia</taxon>
    </lineage>
</organism>
<protein>
    <recommendedName>
        <fullName evidence="1">Helix-turn-helix domain-containing protein</fullName>
    </recommendedName>
</protein>